<dbReference type="EMBL" id="CP036313">
    <property type="protein sequence ID" value="QBH13751.1"/>
    <property type="molecule type" value="Genomic_DNA"/>
</dbReference>
<keyword evidence="7 8" id="KW-0472">Membrane</keyword>
<evidence type="ECO:0000256" key="6">
    <source>
        <dbReference type="ARBA" id="ARBA00022989"/>
    </source>
</evidence>
<dbReference type="AlphaFoldDB" id="A0A328FFB3"/>
<feature type="transmembrane region" description="Helical" evidence="8">
    <location>
        <begin position="209"/>
        <end position="236"/>
    </location>
</feature>
<proteinExistence type="predicted"/>
<dbReference type="EMBL" id="QLNI01000023">
    <property type="protein sequence ID" value="RAM01745.1"/>
    <property type="molecule type" value="Genomic_DNA"/>
</dbReference>
<evidence type="ECO:0000256" key="3">
    <source>
        <dbReference type="ARBA" id="ARBA00022670"/>
    </source>
</evidence>
<keyword evidence="3" id="KW-0645">Protease</keyword>
<evidence type="ECO:0000313" key="11">
    <source>
        <dbReference type="Proteomes" id="UP000248798"/>
    </source>
</evidence>
<evidence type="ECO:0000256" key="8">
    <source>
        <dbReference type="SAM" id="Phobius"/>
    </source>
</evidence>
<feature type="transmembrane region" description="Helical" evidence="8">
    <location>
        <begin position="65"/>
        <end position="83"/>
    </location>
</feature>
<dbReference type="Proteomes" id="UP000248798">
    <property type="component" value="Unassembled WGS sequence"/>
</dbReference>
<evidence type="ECO:0000256" key="7">
    <source>
        <dbReference type="ARBA" id="ARBA00023136"/>
    </source>
</evidence>
<accession>A0A328FFB3</accession>
<feature type="transmembrane region" description="Helical" evidence="8">
    <location>
        <begin position="181"/>
        <end position="202"/>
    </location>
</feature>
<evidence type="ECO:0000313" key="10">
    <source>
        <dbReference type="EMBL" id="RAM01745.1"/>
    </source>
</evidence>
<dbReference type="NCBIfam" id="TIGR02602">
    <property type="entry name" value="8TM_EpsH"/>
    <property type="match status" value="1"/>
</dbReference>
<organism evidence="10 11">
    <name type="scientific">Desulfobacter hydrogenophilus</name>
    <dbReference type="NCBI Taxonomy" id="2291"/>
    <lineage>
        <taxon>Bacteria</taxon>
        <taxon>Pseudomonadati</taxon>
        <taxon>Thermodesulfobacteriota</taxon>
        <taxon>Desulfobacteria</taxon>
        <taxon>Desulfobacterales</taxon>
        <taxon>Desulfobacteraceae</taxon>
        <taxon>Desulfobacter</taxon>
    </lineage>
</organism>
<dbReference type="InterPro" id="IPR013426">
    <property type="entry name" value="EpsH-like"/>
</dbReference>
<keyword evidence="5" id="KW-0378">Hydrolase</keyword>
<feature type="transmembrane region" description="Helical" evidence="8">
    <location>
        <begin position="36"/>
        <end position="53"/>
    </location>
</feature>
<dbReference type="GO" id="GO:0006508">
    <property type="term" value="P:proteolysis"/>
    <property type="evidence" value="ECO:0007669"/>
    <property type="project" value="UniProtKB-KW"/>
</dbReference>
<feature type="transmembrane region" description="Helical" evidence="8">
    <location>
        <begin position="248"/>
        <end position="269"/>
    </location>
</feature>
<sequence length="281" mass="30949">MKSKQIIQTFLIAAAFVLLYWSTLKDLIGDWFNDPNFSHGFLIPFVAGYMVWYRQNYLRQVPCKSSISGIFIIIFGMMVYMAGNLGAELFLMRTSMIITLAGIIAFSFGTPMLKAVAVPLCYLIMMIPIPAIIWNKIAFPLQLFAAGISSETISMIGIPVFREGNILHLANTSLEVVDACSGIRSLTSLLALTGAFAFLSHVSQWKKWVIFLSAIPIAVATNVLRLTITGMLAAWVGPEAAHGFLHDMSGLIIFGTALVLVYLLFILLVKIGKKTRNTSDN</sequence>
<dbReference type="Proteomes" id="UP000293902">
    <property type="component" value="Chromosome"/>
</dbReference>
<feature type="transmembrane region" description="Helical" evidence="8">
    <location>
        <begin position="115"/>
        <end position="134"/>
    </location>
</feature>
<dbReference type="Pfam" id="PF09721">
    <property type="entry name" value="Exosortase_EpsH"/>
    <property type="match status" value="1"/>
</dbReference>
<evidence type="ECO:0000256" key="4">
    <source>
        <dbReference type="ARBA" id="ARBA00022692"/>
    </source>
</evidence>
<comment type="subcellular location">
    <subcellularLocation>
        <location evidence="1">Cell membrane</location>
        <topology evidence="1">Multi-pass membrane protein</topology>
    </subcellularLocation>
</comment>
<evidence type="ECO:0000313" key="9">
    <source>
        <dbReference type="EMBL" id="QBH13751.1"/>
    </source>
</evidence>
<feature type="transmembrane region" description="Helical" evidence="8">
    <location>
        <begin position="90"/>
        <end position="109"/>
    </location>
</feature>
<dbReference type="InterPro" id="IPR026392">
    <property type="entry name" value="Exo/Archaeosortase_dom"/>
</dbReference>
<keyword evidence="12" id="KW-1185">Reference proteome</keyword>
<evidence type="ECO:0000256" key="1">
    <source>
        <dbReference type="ARBA" id="ARBA00004651"/>
    </source>
</evidence>
<reference evidence="10 11" key="1">
    <citation type="submission" date="2018-06" db="EMBL/GenBank/DDBJ databases">
        <title>Complete Genome Sequence of Desulfobacter hydrogenophilus (DSM3380).</title>
        <authorList>
            <person name="Marietou A."/>
            <person name="Schreiber L."/>
            <person name="Marshall I."/>
            <person name="Jorgensen B."/>
        </authorList>
    </citation>
    <scope>NUCLEOTIDE SEQUENCE [LARGE SCALE GENOMIC DNA]</scope>
    <source>
        <strain evidence="10 11">DSM 3380</strain>
    </source>
</reference>
<name>A0A328FFB3_9BACT</name>
<dbReference type="InterPro" id="IPR019127">
    <property type="entry name" value="Exosortase"/>
</dbReference>
<keyword evidence="6 8" id="KW-1133">Transmembrane helix</keyword>
<dbReference type="OrthoDB" id="9797363at2"/>
<keyword evidence="4 8" id="KW-0812">Transmembrane</keyword>
<keyword evidence="2" id="KW-1003">Cell membrane</keyword>
<reference evidence="9 12" key="2">
    <citation type="submission" date="2019-02" db="EMBL/GenBank/DDBJ databases">
        <title>Complete genome sequence of Desulfobacter hydrogenophilus AcRS1.</title>
        <authorList>
            <person name="Marietou A."/>
            <person name="Lund M.B."/>
            <person name="Marshall I.P.G."/>
            <person name="Schreiber L."/>
            <person name="Jorgensen B."/>
        </authorList>
    </citation>
    <scope>NUCLEOTIDE SEQUENCE [LARGE SCALE GENOMIC DNA]</scope>
    <source>
        <strain evidence="9 12">AcRS1</strain>
    </source>
</reference>
<dbReference type="RefSeq" id="WP_111957140.1">
    <property type="nucleotide sequence ID" value="NZ_CP036313.1"/>
</dbReference>
<evidence type="ECO:0000256" key="2">
    <source>
        <dbReference type="ARBA" id="ARBA00022475"/>
    </source>
</evidence>
<feature type="transmembrane region" description="Helical" evidence="8">
    <location>
        <begin position="6"/>
        <end position="24"/>
    </location>
</feature>
<dbReference type="NCBIfam" id="TIGR04178">
    <property type="entry name" value="exo_archaeo"/>
    <property type="match status" value="1"/>
</dbReference>
<protein>
    <submittedName>
        <fullName evidence="9 10">Exosortase</fullName>
    </submittedName>
</protein>
<gene>
    <name evidence="10" type="ORF">DO021_12210</name>
    <name evidence="9" type="ORF">EYB58_12960</name>
</gene>
<evidence type="ECO:0000256" key="5">
    <source>
        <dbReference type="ARBA" id="ARBA00022801"/>
    </source>
</evidence>
<dbReference type="GO" id="GO:0005886">
    <property type="term" value="C:plasma membrane"/>
    <property type="evidence" value="ECO:0007669"/>
    <property type="project" value="UniProtKB-SubCell"/>
</dbReference>
<evidence type="ECO:0000313" key="12">
    <source>
        <dbReference type="Proteomes" id="UP000293902"/>
    </source>
</evidence>
<dbReference type="GO" id="GO:0008233">
    <property type="term" value="F:peptidase activity"/>
    <property type="evidence" value="ECO:0007669"/>
    <property type="project" value="UniProtKB-KW"/>
</dbReference>